<keyword evidence="6" id="KW-1185">Reference proteome</keyword>
<dbReference type="PANTHER" id="PTHR32089:SF112">
    <property type="entry name" value="LYSOZYME-LIKE PROTEIN-RELATED"/>
    <property type="match status" value="1"/>
</dbReference>
<sequence>MMDYTLSTLALLLTGGLLGCALAALKGLPRLRQLQRETAAQAAQIATLSQHLPPGEVTAQLEQLRQDAARELQSQLARQEAQHAAQLQEALAAAQQNAAAEIQALEQAQHAQLSQLRVALQAEHASAMRDIEALLQIMKILERWHDEMRAILANNGTLKNQNAEFARIVKSVVILSLNASIEAARAGEAGRGFAVVADGVRDLADSASKWAQHYKQNLDTNDLITTTTFQDIQASGHLIQTAVLNLKSATERIGQTIARTELARLS</sequence>
<dbReference type="RefSeq" id="WP_345921317.1">
    <property type="nucleotide sequence ID" value="NZ_JBDIVE010000015.1"/>
</dbReference>
<comment type="caution">
    <text evidence="5">The sequence shown here is derived from an EMBL/GenBank/DDBJ whole genome shotgun (WGS) entry which is preliminary data.</text>
</comment>
<organism evidence="5 6">
    <name type="scientific">Uliginosibacterium sediminicola</name>
    <dbReference type="NCBI Taxonomy" id="2024550"/>
    <lineage>
        <taxon>Bacteria</taxon>
        <taxon>Pseudomonadati</taxon>
        <taxon>Pseudomonadota</taxon>
        <taxon>Betaproteobacteria</taxon>
        <taxon>Rhodocyclales</taxon>
        <taxon>Zoogloeaceae</taxon>
        <taxon>Uliginosibacterium</taxon>
    </lineage>
</organism>
<dbReference type="SUPFAM" id="SSF58104">
    <property type="entry name" value="Methyl-accepting chemotaxis protein (MCP) signaling domain"/>
    <property type="match status" value="1"/>
</dbReference>
<evidence type="ECO:0000313" key="6">
    <source>
        <dbReference type="Proteomes" id="UP001410394"/>
    </source>
</evidence>
<dbReference type="InterPro" id="IPR004089">
    <property type="entry name" value="MCPsignal_dom"/>
</dbReference>
<evidence type="ECO:0000256" key="3">
    <source>
        <dbReference type="SAM" id="Coils"/>
    </source>
</evidence>
<dbReference type="Proteomes" id="UP001410394">
    <property type="component" value="Unassembled WGS sequence"/>
</dbReference>
<dbReference type="Gene3D" id="1.10.287.950">
    <property type="entry name" value="Methyl-accepting chemotaxis protein"/>
    <property type="match status" value="1"/>
</dbReference>
<evidence type="ECO:0000313" key="5">
    <source>
        <dbReference type="EMBL" id="MEN3070538.1"/>
    </source>
</evidence>
<evidence type="ECO:0000259" key="4">
    <source>
        <dbReference type="PROSITE" id="PS50111"/>
    </source>
</evidence>
<dbReference type="Pfam" id="PF00015">
    <property type="entry name" value="MCPsignal"/>
    <property type="match status" value="1"/>
</dbReference>
<gene>
    <name evidence="5" type="ORF">ABDB84_18790</name>
</gene>
<keyword evidence="3" id="KW-0175">Coiled coil</keyword>
<dbReference type="PANTHER" id="PTHR32089">
    <property type="entry name" value="METHYL-ACCEPTING CHEMOTAXIS PROTEIN MCPB"/>
    <property type="match status" value="1"/>
</dbReference>
<evidence type="ECO:0000256" key="1">
    <source>
        <dbReference type="ARBA" id="ARBA00023224"/>
    </source>
</evidence>
<feature type="coiled-coil region" evidence="3">
    <location>
        <begin position="58"/>
        <end position="111"/>
    </location>
</feature>
<accession>A0ABU9Z471</accession>
<proteinExistence type="predicted"/>
<dbReference type="PROSITE" id="PS50111">
    <property type="entry name" value="CHEMOTAXIS_TRANSDUC_2"/>
    <property type="match status" value="1"/>
</dbReference>
<feature type="domain" description="Methyl-accepting transducer" evidence="4">
    <location>
        <begin position="74"/>
        <end position="266"/>
    </location>
</feature>
<dbReference type="EMBL" id="JBDIVE010000015">
    <property type="protein sequence ID" value="MEN3070538.1"/>
    <property type="molecule type" value="Genomic_DNA"/>
</dbReference>
<name>A0ABU9Z471_9RHOO</name>
<protein>
    <submittedName>
        <fullName evidence="5">Methyl-accepting chemotaxis protein</fullName>
    </submittedName>
</protein>
<reference evidence="5 6" key="1">
    <citation type="journal article" date="2018" name="Int. J. Syst. Evol. Microbiol.">
        <title>Uliginosibacterium sediminicola sp. nov., isolated from freshwater sediment.</title>
        <authorList>
            <person name="Hwang W.M."/>
            <person name="Kim S.M."/>
            <person name="Kang K."/>
            <person name="Ahn T.Y."/>
        </authorList>
    </citation>
    <scope>NUCLEOTIDE SEQUENCE [LARGE SCALE GENOMIC DNA]</scope>
    <source>
        <strain evidence="5 6">M1-21</strain>
    </source>
</reference>
<evidence type="ECO:0000256" key="2">
    <source>
        <dbReference type="PROSITE-ProRule" id="PRU00284"/>
    </source>
</evidence>
<keyword evidence="1 2" id="KW-0807">Transducer</keyword>